<sequence length="155" mass="17026">KVIAGGGVNDHPGWDSPIHAASSQKVPVLKELEEKSRLVIKELREVWKKNQFQSISAPFEPDSPATNQAEIFSLPTTYLSPVLGTVISAEIFPKACHENHCSRCLKYSNFIRSGVGVHLMEGHDLPDGEALSAVQGEGRNDDPLKFPPYLYLSTT</sequence>
<dbReference type="OrthoDB" id="29853at2759"/>
<dbReference type="AlphaFoldDB" id="A0A4Y2XC79"/>
<protein>
    <submittedName>
        <fullName evidence="1">Uncharacterized protein</fullName>
    </submittedName>
</protein>
<reference evidence="1 2" key="1">
    <citation type="journal article" date="2019" name="Sci. Rep.">
        <title>Orb-weaving spider Araneus ventricosus genome elucidates the spidroin gene catalogue.</title>
        <authorList>
            <person name="Kono N."/>
            <person name="Nakamura H."/>
            <person name="Ohtoshi R."/>
            <person name="Moran D.A.P."/>
            <person name="Shinohara A."/>
            <person name="Yoshida Y."/>
            <person name="Fujiwara M."/>
            <person name="Mori M."/>
            <person name="Tomita M."/>
            <person name="Arakawa K."/>
        </authorList>
    </citation>
    <scope>NUCLEOTIDE SEQUENCE [LARGE SCALE GENOMIC DNA]</scope>
</reference>
<comment type="caution">
    <text evidence="1">The sequence shown here is derived from an EMBL/GenBank/DDBJ whole genome shotgun (WGS) entry which is preliminary data.</text>
</comment>
<name>A0A4Y2XC79_ARAVE</name>
<keyword evidence="2" id="KW-1185">Reference proteome</keyword>
<accession>A0A4Y2XC79</accession>
<evidence type="ECO:0000313" key="1">
    <source>
        <dbReference type="EMBL" id="GBO46846.1"/>
    </source>
</evidence>
<dbReference type="EMBL" id="BGPR01074784">
    <property type="protein sequence ID" value="GBO46846.1"/>
    <property type="molecule type" value="Genomic_DNA"/>
</dbReference>
<organism evidence="1 2">
    <name type="scientific">Araneus ventricosus</name>
    <name type="common">Orbweaver spider</name>
    <name type="synonym">Epeira ventricosa</name>
    <dbReference type="NCBI Taxonomy" id="182803"/>
    <lineage>
        <taxon>Eukaryota</taxon>
        <taxon>Metazoa</taxon>
        <taxon>Ecdysozoa</taxon>
        <taxon>Arthropoda</taxon>
        <taxon>Chelicerata</taxon>
        <taxon>Arachnida</taxon>
        <taxon>Araneae</taxon>
        <taxon>Araneomorphae</taxon>
        <taxon>Entelegynae</taxon>
        <taxon>Araneoidea</taxon>
        <taxon>Araneidae</taxon>
        <taxon>Araneus</taxon>
    </lineage>
</organism>
<gene>
    <name evidence="1" type="ORF">AVEN_261202_1</name>
</gene>
<proteinExistence type="predicted"/>
<evidence type="ECO:0000313" key="2">
    <source>
        <dbReference type="Proteomes" id="UP000499080"/>
    </source>
</evidence>
<dbReference type="Proteomes" id="UP000499080">
    <property type="component" value="Unassembled WGS sequence"/>
</dbReference>
<feature type="non-terminal residue" evidence="1">
    <location>
        <position position="1"/>
    </location>
</feature>